<feature type="domain" description="Amidohydrolase-related" evidence="9">
    <location>
        <begin position="69"/>
        <end position="450"/>
    </location>
</feature>
<evidence type="ECO:0000256" key="6">
    <source>
        <dbReference type="ARBA" id="ARBA00022833"/>
    </source>
</evidence>
<dbReference type="PANTHER" id="PTHR11271:SF6">
    <property type="entry name" value="GUANINE DEAMINASE"/>
    <property type="match status" value="1"/>
</dbReference>
<dbReference type="InterPro" id="IPR006680">
    <property type="entry name" value="Amidohydro-rel"/>
</dbReference>
<evidence type="ECO:0000256" key="3">
    <source>
        <dbReference type="ARBA" id="ARBA00012781"/>
    </source>
</evidence>
<protein>
    <recommendedName>
        <fullName evidence="3 7">Guanine deaminase</fullName>
        <shortName evidence="8">Guanase</shortName>
        <ecNumber evidence="3 7">3.5.4.3</ecNumber>
    </recommendedName>
    <alternativeName>
        <fullName evidence="8">Guanine aminohydrolase</fullName>
    </alternativeName>
</protein>
<keyword evidence="4 8" id="KW-0479">Metal-binding</keyword>
<dbReference type="Gene3D" id="2.30.40.10">
    <property type="entry name" value="Urease, subunit C, domain 1"/>
    <property type="match status" value="1"/>
</dbReference>
<name>A0ABV2N3L2_9HYPH</name>
<keyword evidence="11" id="KW-1185">Reference proteome</keyword>
<evidence type="ECO:0000256" key="2">
    <source>
        <dbReference type="ARBA" id="ARBA00006745"/>
    </source>
</evidence>
<keyword evidence="6 8" id="KW-0862">Zinc</keyword>
<accession>A0ABV2N3L2</accession>
<comment type="cofactor">
    <cofactor evidence="8">
        <name>Zn(2+)</name>
        <dbReference type="ChEBI" id="CHEBI:29105"/>
    </cofactor>
    <text evidence="8">Binds 1 zinc ion per subunit.</text>
</comment>
<comment type="pathway">
    <text evidence="1 8">Purine metabolism; guanine degradation; xanthine from guanine: step 1/1.</text>
</comment>
<gene>
    <name evidence="10" type="ORF">ABID37_003903</name>
</gene>
<organism evidence="10 11">
    <name type="scientific">Aquamicrobium terrae</name>
    <dbReference type="NCBI Taxonomy" id="1324945"/>
    <lineage>
        <taxon>Bacteria</taxon>
        <taxon>Pseudomonadati</taxon>
        <taxon>Pseudomonadota</taxon>
        <taxon>Alphaproteobacteria</taxon>
        <taxon>Hyphomicrobiales</taxon>
        <taxon>Phyllobacteriaceae</taxon>
        <taxon>Aquamicrobium</taxon>
    </lineage>
</organism>
<evidence type="ECO:0000256" key="8">
    <source>
        <dbReference type="RuleBase" id="RU366009"/>
    </source>
</evidence>
<dbReference type="Pfam" id="PF01979">
    <property type="entry name" value="Amidohydro_1"/>
    <property type="match status" value="1"/>
</dbReference>
<dbReference type="PANTHER" id="PTHR11271">
    <property type="entry name" value="GUANINE DEAMINASE"/>
    <property type="match status" value="1"/>
</dbReference>
<evidence type="ECO:0000259" key="9">
    <source>
        <dbReference type="Pfam" id="PF01979"/>
    </source>
</evidence>
<dbReference type="InterPro" id="IPR014311">
    <property type="entry name" value="Guanine_deaminase"/>
</dbReference>
<dbReference type="EC" id="3.5.4.3" evidence="3 7"/>
<dbReference type="InterPro" id="IPR011059">
    <property type="entry name" value="Metal-dep_hydrolase_composite"/>
</dbReference>
<dbReference type="GO" id="GO:0008892">
    <property type="term" value="F:guanine deaminase activity"/>
    <property type="evidence" value="ECO:0007669"/>
    <property type="project" value="UniProtKB-EC"/>
</dbReference>
<sequence length="458" mass="50048">MKKRPFTLAATAFHTPERGILEVLEKHLFSIDAEGRIADILSPADDGYEQKKEAARAERTLVELAAGQFLLPGLIDLHIHAPQWPQMGKALDVPLEVWLQKYTFPLEAKYADLDFARTVYADLVDGLIANGTTTALYFATIHGPASLALAEICLAKGQRALIGKVVMDDPVQCPDFYRDADATTAIKETEQFIEAVRALAPGKRPLVQPVITPRFIPSCTDEALKGLSHLAARYDCHVQTHCSESDWAKTFVEDRFGQSDAASLDGFGLLTRRTILAHSNFIDEEDMNLIAARGAGIAHCPLSNAYFANAAFPLRAALDRHMHVGLGTDISGGYSPSLFDGCRHALSTSRMLQSGVHAHLPPQERGLPGAPINHCEAFWLATAGGAQALDLPTGSFRRGLEFDALLLDTRVAHSDIHIYDGYDTPEDVFQKIVLNATHGNIAKVWVSGREILKGIEPR</sequence>
<comment type="catalytic activity">
    <reaction evidence="8">
        <text>guanine + H2O + H(+) = xanthine + NH4(+)</text>
        <dbReference type="Rhea" id="RHEA:14665"/>
        <dbReference type="ChEBI" id="CHEBI:15377"/>
        <dbReference type="ChEBI" id="CHEBI:15378"/>
        <dbReference type="ChEBI" id="CHEBI:16235"/>
        <dbReference type="ChEBI" id="CHEBI:17712"/>
        <dbReference type="ChEBI" id="CHEBI:28938"/>
        <dbReference type="EC" id="3.5.4.3"/>
    </reaction>
</comment>
<dbReference type="Proteomes" id="UP001549076">
    <property type="component" value="Unassembled WGS sequence"/>
</dbReference>
<dbReference type="InterPro" id="IPR032466">
    <property type="entry name" value="Metal_Hydrolase"/>
</dbReference>
<comment type="function">
    <text evidence="8">Catalyzes the hydrolytic deamination of guanine, producing xanthine and ammonia.</text>
</comment>
<evidence type="ECO:0000256" key="5">
    <source>
        <dbReference type="ARBA" id="ARBA00022801"/>
    </source>
</evidence>
<dbReference type="SUPFAM" id="SSF51556">
    <property type="entry name" value="Metallo-dependent hydrolases"/>
    <property type="match status" value="1"/>
</dbReference>
<proteinExistence type="inferred from homology"/>
<evidence type="ECO:0000256" key="1">
    <source>
        <dbReference type="ARBA" id="ARBA00004984"/>
    </source>
</evidence>
<comment type="similarity">
    <text evidence="2 8">Belongs to the metallo-dependent hydrolases superfamily. ATZ/TRZ family.</text>
</comment>
<dbReference type="InterPro" id="IPR051607">
    <property type="entry name" value="Metallo-dep_hydrolases"/>
</dbReference>
<reference evidence="10 11" key="1">
    <citation type="submission" date="2024-06" db="EMBL/GenBank/DDBJ databases">
        <title>Genomic Encyclopedia of Type Strains, Phase IV (KMG-IV): sequencing the most valuable type-strain genomes for metagenomic binning, comparative biology and taxonomic classification.</title>
        <authorList>
            <person name="Goeker M."/>
        </authorList>
    </citation>
    <scope>NUCLEOTIDE SEQUENCE [LARGE SCALE GENOMIC DNA]</scope>
    <source>
        <strain evidence="10 11">DSM 27865</strain>
    </source>
</reference>
<keyword evidence="5 8" id="KW-0378">Hydrolase</keyword>
<dbReference type="NCBIfam" id="TIGR02967">
    <property type="entry name" value="guan_deamin"/>
    <property type="match status" value="1"/>
</dbReference>
<evidence type="ECO:0000313" key="10">
    <source>
        <dbReference type="EMBL" id="MET3793665.1"/>
    </source>
</evidence>
<dbReference type="EMBL" id="JBEPML010000016">
    <property type="protein sequence ID" value="MET3793665.1"/>
    <property type="molecule type" value="Genomic_DNA"/>
</dbReference>
<dbReference type="RefSeq" id="WP_354197738.1">
    <property type="nucleotide sequence ID" value="NZ_JBEPML010000016.1"/>
</dbReference>
<dbReference type="Gene3D" id="3.20.20.140">
    <property type="entry name" value="Metal-dependent hydrolases"/>
    <property type="match status" value="1"/>
</dbReference>
<evidence type="ECO:0000256" key="4">
    <source>
        <dbReference type="ARBA" id="ARBA00022723"/>
    </source>
</evidence>
<comment type="caution">
    <text evidence="10">The sequence shown here is derived from an EMBL/GenBank/DDBJ whole genome shotgun (WGS) entry which is preliminary data.</text>
</comment>
<evidence type="ECO:0000313" key="11">
    <source>
        <dbReference type="Proteomes" id="UP001549076"/>
    </source>
</evidence>
<evidence type="ECO:0000256" key="7">
    <source>
        <dbReference type="NCBIfam" id="TIGR02967"/>
    </source>
</evidence>